<dbReference type="InterPro" id="IPR001789">
    <property type="entry name" value="Sig_transdc_resp-reg_receiver"/>
</dbReference>
<sequence>MSDLNQANDDALIFMDEQTAESNHPQIVRPSWRIMIIDDDPDVHSATMFALGNLEIQNRSLSFLHAYSAQEARDILAREPDIAVILLDVVMEQEDAGLNLVNYVRKNLGLIDVRIILRTGQPGYAPEIDAIRDYDINDYKTKSELTRTKLYTTVTSAIRSYEQICSISANQRGLEYIVNASAELMSQKGLQNFSHGVLQQISSLLGRKVEGFVCNQLESIGGETELASLLVIAASPDFAAYTQKTVDKIDDSEVQELIAESITNKANLYQASHIALHFESGSQNHLTVLLKTNLEVTDLDKRLLEVFCSNISVGLNNVMLTSRLHQYAYFDPLTGLANRLKLLQTLNETLQSPLKDRSVLSLIDIDHFAETNDALGHQFGDMLLCSVAKRLLDNFGTSCHLARVGGDTFALLGDEELVTPIKISQIFQHAFDVDHQEVQLSSTTGLIRLGGYEGGGSDALKDTNIALKRAKAHQRASHSYFTLDMGVEIRERVRMMHALRAAFENERLFVVYQPQVDMRTTTPVGAEALLRWKNEEGQFVPPDQFIPIAEYSGLIVDIGEWVLRSACFELQHLHQLGYTDFKMAVNVSQAQFSHPQFLQSLERALVETKAPANCLELEITESMAMNDPEMLIKTLLHIKQFGVQISIDDFGTGFSSLSHLQRLNVDKLKIDRAFVNEINDKSGEGSIAKMIVQLSQSLNIKVIAEGVETKLQADTLMSFGCHLAQGYLYARPQTQLDLRAWLAQEPGQDLIHLPRGLPV</sequence>
<keyword evidence="1" id="KW-0597">Phosphoprotein</keyword>
<dbReference type="InterPro" id="IPR035919">
    <property type="entry name" value="EAL_sf"/>
</dbReference>
<evidence type="ECO:0000313" key="5">
    <source>
        <dbReference type="EMBL" id="WMW79130.1"/>
    </source>
</evidence>
<dbReference type="PANTHER" id="PTHR33121">
    <property type="entry name" value="CYCLIC DI-GMP PHOSPHODIESTERASE PDEF"/>
    <property type="match status" value="1"/>
</dbReference>
<gene>
    <name evidence="5" type="ORF">RF679_10760</name>
</gene>
<protein>
    <submittedName>
        <fullName evidence="5">EAL domain-containing protein</fullName>
    </submittedName>
</protein>
<dbReference type="RefSeq" id="WP_309480631.1">
    <property type="nucleotide sequence ID" value="NZ_CP133720.1"/>
</dbReference>
<feature type="domain" description="EAL" evidence="3">
    <location>
        <begin position="492"/>
        <end position="746"/>
    </location>
</feature>
<feature type="modified residue" description="4-aspartylphosphate" evidence="1">
    <location>
        <position position="88"/>
    </location>
</feature>
<dbReference type="InterPro" id="IPR029787">
    <property type="entry name" value="Nucleotide_cyclase"/>
</dbReference>
<dbReference type="PANTHER" id="PTHR33121:SF71">
    <property type="entry name" value="OXYGEN SENSOR PROTEIN DOSP"/>
    <property type="match status" value="1"/>
</dbReference>
<accession>A0ABY9RD03</accession>
<dbReference type="CDD" id="cd01949">
    <property type="entry name" value="GGDEF"/>
    <property type="match status" value="1"/>
</dbReference>
<evidence type="ECO:0000313" key="6">
    <source>
        <dbReference type="Proteomes" id="UP001181355"/>
    </source>
</evidence>
<name>A0ABY9RD03_9BURK</name>
<dbReference type="InterPro" id="IPR000160">
    <property type="entry name" value="GGDEF_dom"/>
</dbReference>
<dbReference type="PROSITE" id="PS50887">
    <property type="entry name" value="GGDEF"/>
    <property type="match status" value="1"/>
</dbReference>
<evidence type="ECO:0000256" key="1">
    <source>
        <dbReference type="PROSITE-ProRule" id="PRU00169"/>
    </source>
</evidence>
<dbReference type="SUPFAM" id="SSF141868">
    <property type="entry name" value="EAL domain-like"/>
    <property type="match status" value="1"/>
</dbReference>
<dbReference type="InterPro" id="IPR021800">
    <property type="entry name" value="DUF3369"/>
</dbReference>
<dbReference type="SUPFAM" id="SSF55073">
    <property type="entry name" value="Nucleotide cyclase"/>
    <property type="match status" value="1"/>
</dbReference>
<feature type="domain" description="GGDEF" evidence="4">
    <location>
        <begin position="356"/>
        <end position="485"/>
    </location>
</feature>
<dbReference type="PROSITE" id="PS50110">
    <property type="entry name" value="RESPONSE_REGULATORY"/>
    <property type="match status" value="1"/>
</dbReference>
<dbReference type="Gene3D" id="3.40.50.2300">
    <property type="match status" value="1"/>
</dbReference>
<dbReference type="Gene3D" id="3.20.20.450">
    <property type="entry name" value="EAL domain"/>
    <property type="match status" value="1"/>
</dbReference>
<dbReference type="InterPro" id="IPR011006">
    <property type="entry name" value="CheY-like_superfamily"/>
</dbReference>
<dbReference type="InterPro" id="IPR043128">
    <property type="entry name" value="Rev_trsase/Diguanyl_cyclase"/>
</dbReference>
<dbReference type="CDD" id="cd00156">
    <property type="entry name" value="REC"/>
    <property type="match status" value="1"/>
</dbReference>
<proteinExistence type="predicted"/>
<dbReference type="Proteomes" id="UP001181355">
    <property type="component" value="Chromosome"/>
</dbReference>
<dbReference type="NCBIfam" id="TIGR00254">
    <property type="entry name" value="GGDEF"/>
    <property type="match status" value="1"/>
</dbReference>
<dbReference type="SMART" id="SM00052">
    <property type="entry name" value="EAL"/>
    <property type="match status" value="1"/>
</dbReference>
<keyword evidence="6" id="KW-1185">Reference proteome</keyword>
<evidence type="ECO:0000259" key="4">
    <source>
        <dbReference type="PROSITE" id="PS50887"/>
    </source>
</evidence>
<dbReference type="SMART" id="SM00267">
    <property type="entry name" value="GGDEF"/>
    <property type="match status" value="1"/>
</dbReference>
<dbReference type="InterPro" id="IPR001633">
    <property type="entry name" value="EAL_dom"/>
</dbReference>
<dbReference type="EMBL" id="CP133720">
    <property type="protein sequence ID" value="WMW79130.1"/>
    <property type="molecule type" value="Genomic_DNA"/>
</dbReference>
<feature type="domain" description="Response regulatory" evidence="2">
    <location>
        <begin position="33"/>
        <end position="157"/>
    </location>
</feature>
<organism evidence="5 6">
    <name type="scientific">Undibacterium cyanobacteriorum</name>
    <dbReference type="NCBI Taxonomy" id="3073561"/>
    <lineage>
        <taxon>Bacteria</taxon>
        <taxon>Pseudomonadati</taxon>
        <taxon>Pseudomonadota</taxon>
        <taxon>Betaproteobacteria</taxon>
        <taxon>Burkholderiales</taxon>
        <taxon>Oxalobacteraceae</taxon>
        <taxon>Undibacterium</taxon>
    </lineage>
</organism>
<dbReference type="InterPro" id="IPR050706">
    <property type="entry name" value="Cyclic-di-GMP_PDE-like"/>
</dbReference>
<dbReference type="Pfam" id="PF00563">
    <property type="entry name" value="EAL"/>
    <property type="match status" value="1"/>
</dbReference>
<dbReference type="SUPFAM" id="SSF52172">
    <property type="entry name" value="CheY-like"/>
    <property type="match status" value="1"/>
</dbReference>
<dbReference type="Gene3D" id="3.30.70.270">
    <property type="match status" value="1"/>
</dbReference>
<dbReference type="Pfam" id="PF11849">
    <property type="entry name" value="DUF3369"/>
    <property type="match status" value="1"/>
</dbReference>
<reference evidence="5" key="1">
    <citation type="submission" date="2023-09" db="EMBL/GenBank/DDBJ databases">
        <title>Undibacterium sp. 20NA77.5 isolated from freshwater.</title>
        <authorList>
            <person name="Le V."/>
            <person name="Ko S.-R."/>
            <person name="Ahn C.-Y."/>
            <person name="Oh H.-M."/>
        </authorList>
    </citation>
    <scope>NUCLEOTIDE SEQUENCE</scope>
    <source>
        <strain evidence="5">20NA77.5</strain>
    </source>
</reference>
<dbReference type="PROSITE" id="PS50883">
    <property type="entry name" value="EAL"/>
    <property type="match status" value="1"/>
</dbReference>
<dbReference type="CDD" id="cd01948">
    <property type="entry name" value="EAL"/>
    <property type="match status" value="1"/>
</dbReference>
<evidence type="ECO:0000259" key="3">
    <source>
        <dbReference type="PROSITE" id="PS50883"/>
    </source>
</evidence>
<dbReference type="Pfam" id="PF00990">
    <property type="entry name" value="GGDEF"/>
    <property type="match status" value="1"/>
</dbReference>
<evidence type="ECO:0000259" key="2">
    <source>
        <dbReference type="PROSITE" id="PS50110"/>
    </source>
</evidence>